<reference evidence="3" key="1">
    <citation type="journal article" date="2014" name="Int. J. Syst. Evol. Microbiol.">
        <title>Complete genome sequence of Corynebacterium casei LMG S-19264T (=DSM 44701T), isolated from a smear-ripened cheese.</title>
        <authorList>
            <consortium name="US DOE Joint Genome Institute (JGI-PGF)"/>
            <person name="Walter F."/>
            <person name="Albersmeier A."/>
            <person name="Kalinowski J."/>
            <person name="Ruckert C."/>
        </authorList>
    </citation>
    <scope>NUCLEOTIDE SEQUENCE</scope>
    <source>
        <strain evidence="3">CGMCC 4.5737</strain>
    </source>
</reference>
<evidence type="ECO:0000313" key="4">
    <source>
        <dbReference type="Proteomes" id="UP000637578"/>
    </source>
</evidence>
<organism evidence="3 4">
    <name type="scientific">Longimycelium tulufanense</name>
    <dbReference type="NCBI Taxonomy" id="907463"/>
    <lineage>
        <taxon>Bacteria</taxon>
        <taxon>Bacillati</taxon>
        <taxon>Actinomycetota</taxon>
        <taxon>Actinomycetes</taxon>
        <taxon>Pseudonocardiales</taxon>
        <taxon>Pseudonocardiaceae</taxon>
        <taxon>Longimycelium</taxon>
    </lineage>
</organism>
<evidence type="ECO:0000256" key="1">
    <source>
        <dbReference type="SAM" id="MobiDB-lite"/>
    </source>
</evidence>
<proteinExistence type="predicted"/>
<keyword evidence="4" id="KW-1185">Reference proteome</keyword>
<protein>
    <submittedName>
        <fullName evidence="3">Uncharacterized protein</fullName>
    </submittedName>
</protein>
<evidence type="ECO:0000256" key="2">
    <source>
        <dbReference type="SAM" id="Phobius"/>
    </source>
</evidence>
<sequence length="141" mass="15073">MSSDALFGPDGTQPPPPPRSFPDPLLGLPGGPEPGPSPRGEVPLPVAPPAPAPAADRRQQQTVRRAIEAALNEAPPFRPPARRGQYQRSAPRTPTPPAIPTTGERPRKSGVGSWLFLLLILAVILYNLVQGWLQGVSDIFR</sequence>
<gene>
    <name evidence="3" type="ORF">GCM10012275_15040</name>
</gene>
<dbReference type="RefSeq" id="WP_189055238.1">
    <property type="nucleotide sequence ID" value="NZ_BMMK01000004.1"/>
</dbReference>
<dbReference type="Proteomes" id="UP000637578">
    <property type="component" value="Unassembled WGS sequence"/>
</dbReference>
<dbReference type="EMBL" id="BMMK01000004">
    <property type="protein sequence ID" value="GGM44990.1"/>
    <property type="molecule type" value="Genomic_DNA"/>
</dbReference>
<keyword evidence="2" id="KW-1133">Transmembrane helix</keyword>
<keyword evidence="2" id="KW-0472">Membrane</keyword>
<feature type="region of interest" description="Disordered" evidence="1">
    <location>
        <begin position="1"/>
        <end position="108"/>
    </location>
</feature>
<name>A0A8J3C6Z5_9PSEU</name>
<evidence type="ECO:0000313" key="3">
    <source>
        <dbReference type="EMBL" id="GGM44990.1"/>
    </source>
</evidence>
<feature type="compositionally biased region" description="Pro residues" evidence="1">
    <location>
        <begin position="12"/>
        <end position="21"/>
    </location>
</feature>
<reference evidence="3" key="2">
    <citation type="submission" date="2020-09" db="EMBL/GenBank/DDBJ databases">
        <authorList>
            <person name="Sun Q."/>
            <person name="Zhou Y."/>
        </authorList>
    </citation>
    <scope>NUCLEOTIDE SEQUENCE</scope>
    <source>
        <strain evidence="3">CGMCC 4.5737</strain>
    </source>
</reference>
<dbReference type="AlphaFoldDB" id="A0A8J3C6Z5"/>
<feature type="transmembrane region" description="Helical" evidence="2">
    <location>
        <begin position="114"/>
        <end position="133"/>
    </location>
</feature>
<accession>A0A8J3C6Z5</accession>
<keyword evidence="2" id="KW-0812">Transmembrane</keyword>
<comment type="caution">
    <text evidence="3">The sequence shown here is derived from an EMBL/GenBank/DDBJ whole genome shotgun (WGS) entry which is preliminary data.</text>
</comment>